<dbReference type="Gene3D" id="1.10.10.10">
    <property type="entry name" value="Winged helix-like DNA-binding domain superfamily/Winged helix DNA-binding domain"/>
    <property type="match status" value="1"/>
</dbReference>
<keyword evidence="2" id="KW-0238">DNA-binding</keyword>
<feature type="domain" description="HTH gntR-type" evidence="4">
    <location>
        <begin position="7"/>
        <end position="74"/>
    </location>
</feature>
<organism evidence="5 6">
    <name type="scientific">Halanaerobium saccharolyticum</name>
    <dbReference type="NCBI Taxonomy" id="43595"/>
    <lineage>
        <taxon>Bacteria</taxon>
        <taxon>Bacillati</taxon>
        <taxon>Bacillota</taxon>
        <taxon>Clostridia</taxon>
        <taxon>Halanaerobiales</taxon>
        <taxon>Halanaerobiaceae</taxon>
        <taxon>Halanaerobium</taxon>
    </lineage>
</organism>
<dbReference type="InterPro" id="IPR036388">
    <property type="entry name" value="WH-like_DNA-bd_sf"/>
</dbReference>
<dbReference type="PANTHER" id="PTHR43537">
    <property type="entry name" value="TRANSCRIPTIONAL REGULATOR, GNTR FAMILY"/>
    <property type="match status" value="1"/>
</dbReference>
<dbReference type="Pfam" id="PF07729">
    <property type="entry name" value="FCD"/>
    <property type="match status" value="1"/>
</dbReference>
<reference evidence="5 6" key="1">
    <citation type="submission" date="2019-03" db="EMBL/GenBank/DDBJ databases">
        <title>Subsurface microbial communities from deep shales in Ohio and West Virginia, USA.</title>
        <authorList>
            <person name="Wrighton K."/>
        </authorList>
    </citation>
    <scope>NUCLEOTIDE SEQUENCE [LARGE SCALE GENOMIC DNA]</scope>
    <source>
        <strain evidence="5 6">MA284_T2</strain>
    </source>
</reference>
<dbReference type="AlphaFoldDB" id="A0A4V3CFU5"/>
<dbReference type="Gene3D" id="1.20.120.530">
    <property type="entry name" value="GntR ligand-binding domain-like"/>
    <property type="match status" value="1"/>
</dbReference>
<dbReference type="Pfam" id="PF00392">
    <property type="entry name" value="GntR"/>
    <property type="match status" value="1"/>
</dbReference>
<dbReference type="PANTHER" id="PTHR43537:SF24">
    <property type="entry name" value="GLUCONATE OPERON TRANSCRIPTIONAL REPRESSOR"/>
    <property type="match status" value="1"/>
</dbReference>
<dbReference type="EMBL" id="SNWX01000001">
    <property type="protein sequence ID" value="TDO95172.1"/>
    <property type="molecule type" value="Genomic_DNA"/>
</dbReference>
<dbReference type="InterPro" id="IPR011711">
    <property type="entry name" value="GntR_C"/>
</dbReference>
<dbReference type="Proteomes" id="UP000295064">
    <property type="component" value="Unassembled WGS sequence"/>
</dbReference>
<dbReference type="OrthoDB" id="389878at2"/>
<evidence type="ECO:0000313" key="5">
    <source>
        <dbReference type="EMBL" id="TDO95172.1"/>
    </source>
</evidence>
<dbReference type="PROSITE" id="PS50949">
    <property type="entry name" value="HTH_GNTR"/>
    <property type="match status" value="1"/>
</dbReference>
<dbReference type="GO" id="GO:0003677">
    <property type="term" value="F:DNA binding"/>
    <property type="evidence" value="ECO:0007669"/>
    <property type="project" value="UniProtKB-KW"/>
</dbReference>
<name>A0A4V3CFU5_9FIRM</name>
<dbReference type="InterPro" id="IPR036390">
    <property type="entry name" value="WH_DNA-bd_sf"/>
</dbReference>
<dbReference type="SMART" id="SM00345">
    <property type="entry name" value="HTH_GNTR"/>
    <property type="match status" value="1"/>
</dbReference>
<keyword evidence="1" id="KW-0805">Transcription regulation</keyword>
<protein>
    <submittedName>
        <fullName evidence="5">GntR family transcriptional regulator</fullName>
    </submittedName>
</protein>
<evidence type="ECO:0000313" key="6">
    <source>
        <dbReference type="Proteomes" id="UP000295064"/>
    </source>
</evidence>
<dbReference type="InterPro" id="IPR008920">
    <property type="entry name" value="TF_FadR/GntR_C"/>
</dbReference>
<evidence type="ECO:0000256" key="2">
    <source>
        <dbReference type="ARBA" id="ARBA00023125"/>
    </source>
</evidence>
<keyword evidence="3" id="KW-0804">Transcription</keyword>
<sequence>MMVINKKSLTDQVYTMLKEKILNRDVELGEQLNTREIAEEQGISLMPVRDALRQLANEDLVENKPRVGFFVKNFSESEINDILEVRKMHELYCLDNYFAEIDKEVISDLKDKFENEYQEYFSNYDTKLHKEIVFASHNNYLIDKYLKLINHYIMLFSYLNYKRSETSRQEHMELIDCILKNNKKKAKNILYKHLDRVEISKDVDIEEARI</sequence>
<evidence type="ECO:0000259" key="4">
    <source>
        <dbReference type="PROSITE" id="PS50949"/>
    </source>
</evidence>
<dbReference type="CDD" id="cd07377">
    <property type="entry name" value="WHTH_GntR"/>
    <property type="match status" value="1"/>
</dbReference>
<evidence type="ECO:0000256" key="3">
    <source>
        <dbReference type="ARBA" id="ARBA00023163"/>
    </source>
</evidence>
<accession>A0A4V3CFU5</accession>
<dbReference type="InterPro" id="IPR000524">
    <property type="entry name" value="Tscrpt_reg_HTH_GntR"/>
</dbReference>
<dbReference type="SUPFAM" id="SSF48008">
    <property type="entry name" value="GntR ligand-binding domain-like"/>
    <property type="match status" value="1"/>
</dbReference>
<gene>
    <name evidence="5" type="ORF">DFR79_101171</name>
</gene>
<dbReference type="SUPFAM" id="SSF46785">
    <property type="entry name" value="Winged helix' DNA-binding domain"/>
    <property type="match status" value="1"/>
</dbReference>
<evidence type="ECO:0000256" key="1">
    <source>
        <dbReference type="ARBA" id="ARBA00023015"/>
    </source>
</evidence>
<comment type="caution">
    <text evidence="5">The sequence shown here is derived from an EMBL/GenBank/DDBJ whole genome shotgun (WGS) entry which is preliminary data.</text>
</comment>
<proteinExistence type="predicted"/>
<dbReference type="GO" id="GO:0003700">
    <property type="term" value="F:DNA-binding transcription factor activity"/>
    <property type="evidence" value="ECO:0007669"/>
    <property type="project" value="InterPro"/>
</dbReference>